<comment type="cofactor">
    <cofactor evidence="1">
        <name>Zn(2+)</name>
        <dbReference type="ChEBI" id="CHEBI:29105"/>
    </cofactor>
</comment>
<dbReference type="InterPro" id="IPR036866">
    <property type="entry name" value="RibonucZ/Hydroxyglut_hydro"/>
</dbReference>
<evidence type="ECO:0000259" key="5">
    <source>
        <dbReference type="Pfam" id="PF00753"/>
    </source>
</evidence>
<evidence type="ECO:0000256" key="2">
    <source>
        <dbReference type="ARBA" id="ARBA00022723"/>
    </source>
</evidence>
<reference evidence="6" key="1">
    <citation type="journal article" date="2014" name="Front. Microbiol.">
        <title>High frequency of phylogenetically diverse reductive dehalogenase-homologous genes in deep subseafloor sedimentary metagenomes.</title>
        <authorList>
            <person name="Kawai M."/>
            <person name="Futagami T."/>
            <person name="Toyoda A."/>
            <person name="Takaki Y."/>
            <person name="Nishi S."/>
            <person name="Hori S."/>
            <person name="Arai W."/>
            <person name="Tsubouchi T."/>
            <person name="Morono Y."/>
            <person name="Uchiyama I."/>
            <person name="Ito T."/>
            <person name="Fujiyama A."/>
            <person name="Inagaki F."/>
            <person name="Takami H."/>
        </authorList>
    </citation>
    <scope>NUCLEOTIDE SEQUENCE</scope>
    <source>
        <strain evidence="6">Expedition CK06-06</strain>
    </source>
</reference>
<feature type="non-terminal residue" evidence="6">
    <location>
        <position position="79"/>
    </location>
</feature>
<dbReference type="GO" id="GO:0046872">
    <property type="term" value="F:metal ion binding"/>
    <property type="evidence" value="ECO:0007669"/>
    <property type="project" value="UniProtKB-KW"/>
</dbReference>
<dbReference type="Pfam" id="PF00753">
    <property type="entry name" value="Lactamase_B"/>
    <property type="match status" value="1"/>
</dbReference>
<evidence type="ECO:0000256" key="3">
    <source>
        <dbReference type="ARBA" id="ARBA00022801"/>
    </source>
</evidence>
<evidence type="ECO:0000256" key="1">
    <source>
        <dbReference type="ARBA" id="ARBA00001947"/>
    </source>
</evidence>
<dbReference type="InterPro" id="IPR001279">
    <property type="entry name" value="Metallo-B-lactamas"/>
</dbReference>
<dbReference type="InterPro" id="IPR051453">
    <property type="entry name" value="MBL_Glyoxalase_II"/>
</dbReference>
<evidence type="ECO:0000313" key="6">
    <source>
        <dbReference type="EMBL" id="GAH85507.1"/>
    </source>
</evidence>
<dbReference type="Gene3D" id="3.60.15.10">
    <property type="entry name" value="Ribonuclease Z/Hydroxyacylglutathione hydrolase-like"/>
    <property type="match status" value="1"/>
</dbReference>
<dbReference type="CDD" id="cd06262">
    <property type="entry name" value="metallo-hydrolase-like_MBL-fold"/>
    <property type="match status" value="1"/>
</dbReference>
<name>X1IUZ4_9ZZZZ</name>
<comment type="caution">
    <text evidence="6">The sequence shown here is derived from an EMBL/GenBank/DDBJ whole genome shotgun (WGS) entry which is preliminary data.</text>
</comment>
<organism evidence="6">
    <name type="scientific">marine sediment metagenome</name>
    <dbReference type="NCBI Taxonomy" id="412755"/>
    <lineage>
        <taxon>unclassified sequences</taxon>
        <taxon>metagenomes</taxon>
        <taxon>ecological metagenomes</taxon>
    </lineage>
</organism>
<evidence type="ECO:0000256" key="4">
    <source>
        <dbReference type="ARBA" id="ARBA00022833"/>
    </source>
</evidence>
<dbReference type="SUPFAM" id="SSF56281">
    <property type="entry name" value="Metallo-hydrolase/oxidoreductase"/>
    <property type="match status" value="1"/>
</dbReference>
<accession>X1IUZ4</accession>
<dbReference type="PANTHER" id="PTHR46233">
    <property type="entry name" value="HYDROXYACYLGLUTATHIONE HYDROLASE GLOC"/>
    <property type="match status" value="1"/>
</dbReference>
<keyword evidence="2" id="KW-0479">Metal-binding</keyword>
<gene>
    <name evidence="6" type="ORF">S03H2_67027</name>
</gene>
<dbReference type="AlphaFoldDB" id="X1IUZ4"/>
<proteinExistence type="predicted"/>
<sequence>MVVVAKDDDIQIERLELGPWGTNAYIVTCQKTRDSVLIDAPADASTIMDGLKGTNPKYILLTHSHMDHIGALDELRTGL</sequence>
<dbReference type="PANTHER" id="PTHR46233:SF3">
    <property type="entry name" value="HYDROXYACYLGLUTATHIONE HYDROLASE GLOC"/>
    <property type="match status" value="1"/>
</dbReference>
<feature type="domain" description="Metallo-beta-lactamase" evidence="5">
    <location>
        <begin position="18"/>
        <end position="76"/>
    </location>
</feature>
<keyword evidence="4" id="KW-0862">Zinc</keyword>
<protein>
    <recommendedName>
        <fullName evidence="5">Metallo-beta-lactamase domain-containing protein</fullName>
    </recommendedName>
</protein>
<keyword evidence="3" id="KW-0378">Hydrolase</keyword>
<dbReference type="GO" id="GO:0016787">
    <property type="term" value="F:hydrolase activity"/>
    <property type="evidence" value="ECO:0007669"/>
    <property type="project" value="UniProtKB-KW"/>
</dbReference>
<dbReference type="EMBL" id="BARU01043827">
    <property type="protein sequence ID" value="GAH85507.1"/>
    <property type="molecule type" value="Genomic_DNA"/>
</dbReference>